<gene>
    <name evidence="1" type="ORF">Sangu_1623200</name>
</gene>
<organism evidence="1">
    <name type="scientific">Sesamum angustifolium</name>
    <dbReference type="NCBI Taxonomy" id="2727405"/>
    <lineage>
        <taxon>Eukaryota</taxon>
        <taxon>Viridiplantae</taxon>
        <taxon>Streptophyta</taxon>
        <taxon>Embryophyta</taxon>
        <taxon>Tracheophyta</taxon>
        <taxon>Spermatophyta</taxon>
        <taxon>Magnoliopsida</taxon>
        <taxon>eudicotyledons</taxon>
        <taxon>Gunneridae</taxon>
        <taxon>Pentapetalae</taxon>
        <taxon>asterids</taxon>
        <taxon>lamiids</taxon>
        <taxon>Lamiales</taxon>
        <taxon>Pedaliaceae</taxon>
        <taxon>Sesamum</taxon>
    </lineage>
</organism>
<dbReference type="PANTHER" id="PTHR36800:SF1">
    <property type="entry name" value="POLYAMINE-MODULATED FACTOR 1-BINDING PROTEIN"/>
    <property type="match status" value="1"/>
</dbReference>
<reference evidence="1" key="1">
    <citation type="submission" date="2020-06" db="EMBL/GenBank/DDBJ databases">
        <authorList>
            <person name="Li T."/>
            <person name="Hu X."/>
            <person name="Zhang T."/>
            <person name="Song X."/>
            <person name="Zhang H."/>
            <person name="Dai N."/>
            <person name="Sheng W."/>
            <person name="Hou X."/>
            <person name="Wei L."/>
        </authorList>
    </citation>
    <scope>NUCLEOTIDE SEQUENCE</scope>
    <source>
        <strain evidence="1">G01</strain>
        <tissue evidence="1">Leaf</tissue>
    </source>
</reference>
<dbReference type="AlphaFoldDB" id="A0AAW2MJQ3"/>
<comment type="caution">
    <text evidence="1">The sequence shown here is derived from an EMBL/GenBank/DDBJ whole genome shotgun (WGS) entry which is preliminary data.</text>
</comment>
<reference evidence="1" key="2">
    <citation type="journal article" date="2024" name="Plant">
        <title>Genomic evolution and insights into agronomic trait innovations of Sesamum species.</title>
        <authorList>
            <person name="Miao H."/>
            <person name="Wang L."/>
            <person name="Qu L."/>
            <person name="Liu H."/>
            <person name="Sun Y."/>
            <person name="Le M."/>
            <person name="Wang Q."/>
            <person name="Wei S."/>
            <person name="Zheng Y."/>
            <person name="Lin W."/>
            <person name="Duan Y."/>
            <person name="Cao H."/>
            <person name="Xiong S."/>
            <person name="Wang X."/>
            <person name="Wei L."/>
            <person name="Li C."/>
            <person name="Ma Q."/>
            <person name="Ju M."/>
            <person name="Zhao R."/>
            <person name="Li G."/>
            <person name="Mu C."/>
            <person name="Tian Q."/>
            <person name="Mei H."/>
            <person name="Zhang T."/>
            <person name="Gao T."/>
            <person name="Zhang H."/>
        </authorList>
    </citation>
    <scope>NUCLEOTIDE SEQUENCE</scope>
    <source>
        <strain evidence="1">G01</strain>
    </source>
</reference>
<name>A0AAW2MJQ3_9LAMI</name>
<dbReference type="EMBL" id="JACGWK010000010">
    <property type="protein sequence ID" value="KAL0330777.1"/>
    <property type="molecule type" value="Genomic_DNA"/>
</dbReference>
<dbReference type="PANTHER" id="PTHR36800">
    <property type="entry name" value="POLYAMINE-MODULATED FACTOR 1-BINDING PROTEIN"/>
    <property type="match status" value="1"/>
</dbReference>
<sequence length="96" mass="10552">MTSSPPPTGGDLGPPSSIESQLSSLVYDLSQNVQVAMDNMLKMISEIDQNSAGIIEEIEKSKDFVLKRKINLEEEKDHFQKAAVSVLDMLDGRDIS</sequence>
<evidence type="ECO:0000313" key="1">
    <source>
        <dbReference type="EMBL" id="KAL0330777.1"/>
    </source>
</evidence>
<proteinExistence type="predicted"/>
<protein>
    <submittedName>
        <fullName evidence="1">Uncharacterized protein</fullName>
    </submittedName>
</protein>
<accession>A0AAW2MJQ3</accession>